<evidence type="ECO:0000256" key="2">
    <source>
        <dbReference type="ARBA" id="ARBA00022679"/>
    </source>
</evidence>
<dbReference type="RefSeq" id="WP_123215940.1">
    <property type="nucleotide sequence ID" value="NZ_RJTM01000072.1"/>
</dbReference>
<gene>
    <name evidence="6" type="ORF">ED312_10360</name>
</gene>
<evidence type="ECO:0000313" key="7">
    <source>
        <dbReference type="Proteomes" id="UP000267469"/>
    </source>
</evidence>
<dbReference type="CDD" id="cd07783">
    <property type="entry name" value="ASKHA_NBD_FGGY_SePSK_AtXK1-like"/>
    <property type="match status" value="1"/>
</dbReference>
<evidence type="ECO:0000256" key="3">
    <source>
        <dbReference type="ARBA" id="ARBA00022777"/>
    </source>
</evidence>
<dbReference type="SUPFAM" id="SSF53067">
    <property type="entry name" value="Actin-like ATPase domain"/>
    <property type="match status" value="2"/>
</dbReference>
<evidence type="ECO:0000313" key="6">
    <source>
        <dbReference type="EMBL" id="RNL87206.1"/>
    </source>
</evidence>
<dbReference type="InterPro" id="IPR018485">
    <property type="entry name" value="FGGY_C"/>
</dbReference>
<dbReference type="PANTHER" id="PTHR43095">
    <property type="entry name" value="SUGAR KINASE"/>
    <property type="match status" value="1"/>
</dbReference>
<dbReference type="InterPro" id="IPR050406">
    <property type="entry name" value="FGGY_Carb_Kinase"/>
</dbReference>
<feature type="domain" description="Carbohydrate kinase FGGY N-terminal" evidence="4">
    <location>
        <begin position="3"/>
        <end position="238"/>
    </location>
</feature>
<feature type="domain" description="Carbohydrate kinase FGGY C-terminal" evidence="5">
    <location>
        <begin position="272"/>
        <end position="424"/>
    </location>
</feature>
<proteinExistence type="inferred from homology"/>
<evidence type="ECO:0000259" key="4">
    <source>
        <dbReference type="Pfam" id="PF00370"/>
    </source>
</evidence>
<dbReference type="GO" id="GO:0016301">
    <property type="term" value="F:kinase activity"/>
    <property type="evidence" value="ECO:0007669"/>
    <property type="project" value="UniProtKB-KW"/>
</dbReference>
<sequence length="478" mass="52617">MRYFLGIDIGTQGARIAVTDISGNQVVNGEEIFKLTEDSRQEQSPEMWWDCCRYLIQKNINDDIKNSIESISVTSTSGTVIPLDRENRPLHPALMYSDKRSAVQGKRCMEVARQNSKGYTGFNASSGLSKMIWFAENHPGKTESIARWVHAADYITGKLSGVWGVTDHTNALKSGYDTANEIWPEYLFSELGLSGAWMPEVLPSGTVIGTMSPETAQALGFKNRPKVTTGITDGCASQIASGAIYPGTWNTTIGTTLVIKGVTQKQMIDPVGRFYSHKHPQGYWMPGGAGNIGADWVSRDFGKGLDLVEREAADNIPTGKMSFPLVQKGERFPFIAPEAVGFSPDDISRAILYASNMEGVAFVERMAYTLAQKLSGENIEAVYTAGGGSNSPLWLKIRSSVLNLPVYKMKYTSGAFGAAVLAASQTFFGTLTEAGKELIRMEKEVLPDTGLNEAYERQYEQFLRLMETKKYIKQEDYA</sequence>
<comment type="caution">
    <text evidence="6">The sequence shown here is derived from an EMBL/GenBank/DDBJ whole genome shotgun (WGS) entry which is preliminary data.</text>
</comment>
<reference evidence="6 7" key="1">
    <citation type="submission" date="2018-10" db="EMBL/GenBank/DDBJ databases">
        <title>Sinomicrobium pectinilyticum sp. nov., a pectinase-producing bacterium isolated from alkaline and saline soil, and emended description of the genus Sinomicrobium.</title>
        <authorList>
            <person name="Cheng B."/>
            <person name="Li C."/>
            <person name="Lai Q."/>
            <person name="Du M."/>
            <person name="Shao Z."/>
            <person name="Xu P."/>
            <person name="Yang C."/>
        </authorList>
    </citation>
    <scope>NUCLEOTIDE SEQUENCE [LARGE SCALE GENOMIC DNA]</scope>
    <source>
        <strain evidence="6 7">5DNS001</strain>
    </source>
</reference>
<dbReference type="AlphaFoldDB" id="A0A3N0EH46"/>
<dbReference type="InterPro" id="IPR000577">
    <property type="entry name" value="Carb_kinase_FGGY"/>
</dbReference>
<dbReference type="InterPro" id="IPR043129">
    <property type="entry name" value="ATPase_NBD"/>
</dbReference>
<protein>
    <submittedName>
        <fullName evidence="6">Carbohydrate kinase</fullName>
    </submittedName>
</protein>
<keyword evidence="7" id="KW-1185">Reference proteome</keyword>
<dbReference type="Pfam" id="PF02782">
    <property type="entry name" value="FGGY_C"/>
    <property type="match status" value="1"/>
</dbReference>
<dbReference type="Gene3D" id="3.30.420.40">
    <property type="match status" value="2"/>
</dbReference>
<evidence type="ECO:0000259" key="5">
    <source>
        <dbReference type="Pfam" id="PF02782"/>
    </source>
</evidence>
<keyword evidence="2" id="KW-0808">Transferase</keyword>
<organism evidence="6 7">
    <name type="scientific">Sinomicrobium pectinilyticum</name>
    <dbReference type="NCBI Taxonomy" id="1084421"/>
    <lineage>
        <taxon>Bacteria</taxon>
        <taxon>Pseudomonadati</taxon>
        <taxon>Bacteroidota</taxon>
        <taxon>Flavobacteriia</taxon>
        <taxon>Flavobacteriales</taxon>
        <taxon>Flavobacteriaceae</taxon>
        <taxon>Sinomicrobium</taxon>
    </lineage>
</organism>
<evidence type="ECO:0000256" key="1">
    <source>
        <dbReference type="ARBA" id="ARBA00009156"/>
    </source>
</evidence>
<dbReference type="GO" id="GO:0005975">
    <property type="term" value="P:carbohydrate metabolic process"/>
    <property type="evidence" value="ECO:0007669"/>
    <property type="project" value="InterPro"/>
</dbReference>
<dbReference type="OrthoDB" id="9805576at2"/>
<name>A0A3N0EH46_SINP1</name>
<dbReference type="PANTHER" id="PTHR43095:SF2">
    <property type="entry name" value="GLUCONOKINASE"/>
    <property type="match status" value="1"/>
</dbReference>
<comment type="similarity">
    <text evidence="1">Belongs to the FGGY kinase family.</text>
</comment>
<accession>A0A3N0EH46</accession>
<dbReference type="EMBL" id="RJTM01000072">
    <property type="protein sequence ID" value="RNL87206.1"/>
    <property type="molecule type" value="Genomic_DNA"/>
</dbReference>
<keyword evidence="3 6" id="KW-0418">Kinase</keyword>
<dbReference type="PIRSF" id="PIRSF000538">
    <property type="entry name" value="GlpK"/>
    <property type="match status" value="1"/>
</dbReference>
<dbReference type="Pfam" id="PF00370">
    <property type="entry name" value="FGGY_N"/>
    <property type="match status" value="1"/>
</dbReference>
<dbReference type="Proteomes" id="UP000267469">
    <property type="component" value="Unassembled WGS sequence"/>
</dbReference>
<dbReference type="InterPro" id="IPR018484">
    <property type="entry name" value="FGGY_N"/>
</dbReference>